<reference evidence="1 2" key="1">
    <citation type="submission" date="2016-01" db="EMBL/GenBank/DDBJ databases">
        <authorList>
            <person name="Oliw E.H."/>
        </authorList>
    </citation>
    <scope>NUCLEOTIDE SEQUENCE [LARGE SCALE GENOMIC DNA]</scope>
    <source>
        <strain evidence="1 2">MJR8628B</strain>
    </source>
</reference>
<protein>
    <submittedName>
        <fullName evidence="1">Uncharacterized protein</fullName>
    </submittedName>
</protein>
<comment type="caution">
    <text evidence="1">The sequence shown here is derived from an EMBL/GenBank/DDBJ whole genome shotgun (WGS) entry which is preliminary data.</text>
</comment>
<name>A0A133KRY3_BIFBI</name>
<accession>A0A133KRY3</accession>
<dbReference type="PATRIC" id="fig|1681.53.peg.332"/>
<proteinExistence type="predicted"/>
<evidence type="ECO:0000313" key="1">
    <source>
        <dbReference type="EMBL" id="KWZ82361.1"/>
    </source>
</evidence>
<evidence type="ECO:0000313" key="2">
    <source>
        <dbReference type="Proteomes" id="UP000070092"/>
    </source>
</evidence>
<dbReference type="EMBL" id="LRPO01000014">
    <property type="protein sequence ID" value="KWZ82361.1"/>
    <property type="molecule type" value="Genomic_DNA"/>
</dbReference>
<organism evidence="1 2">
    <name type="scientific">Bifidobacterium bifidum</name>
    <dbReference type="NCBI Taxonomy" id="1681"/>
    <lineage>
        <taxon>Bacteria</taxon>
        <taxon>Bacillati</taxon>
        <taxon>Actinomycetota</taxon>
        <taxon>Actinomycetes</taxon>
        <taxon>Bifidobacteriales</taxon>
        <taxon>Bifidobacteriaceae</taxon>
        <taxon>Bifidobacterium</taxon>
    </lineage>
</organism>
<sequence length="55" mass="6321">MQDRAASFTPGEPEGLAMVDVSRECRERYFGMDDELFDYTMATLLWLLALCERVA</sequence>
<gene>
    <name evidence="1" type="ORF">HMPREF3196_00344</name>
</gene>
<dbReference type="AlphaFoldDB" id="A0A133KRY3"/>
<dbReference type="Proteomes" id="UP000070092">
    <property type="component" value="Unassembled WGS sequence"/>
</dbReference>